<evidence type="ECO:0007829" key="14">
    <source>
        <dbReference type="ProteomicsDB" id="A2A5R0"/>
    </source>
</evidence>
<protein>
    <recommendedName>
        <fullName evidence="2">non-specific serine/threonine protein kinase</fullName>
        <ecNumber evidence="2">2.7.11.1</ecNumber>
    </recommendedName>
</protein>
<dbReference type="GO" id="GO:0008033">
    <property type="term" value="P:tRNA processing"/>
    <property type="evidence" value="ECO:0007669"/>
    <property type="project" value="UniProtKB-KW"/>
</dbReference>
<keyword evidence="8" id="KW-0067">ATP-binding</keyword>
<evidence type="ECO:0000256" key="5">
    <source>
        <dbReference type="ARBA" id="ARBA00022694"/>
    </source>
</evidence>
<keyword evidence="3" id="KW-0723">Serine/threonine-protein kinase</keyword>
<comment type="similarity">
    <text evidence="1">Belongs to the protein kinase superfamily. BUD32 family.</text>
</comment>
<dbReference type="PANTHER" id="PTHR12209">
    <property type="entry name" value="NON-SPECIFIC SERINE/THREONINE PROTEIN KINASE"/>
    <property type="match status" value="1"/>
</dbReference>
<dbReference type="EC" id="2.7.11.1" evidence="2"/>
<comment type="catalytic activity">
    <reaction evidence="9">
        <text>L-threonyl-[protein] + ATP = O-phospho-L-threonyl-[protein] + ADP + H(+)</text>
        <dbReference type="Rhea" id="RHEA:46608"/>
        <dbReference type="Rhea" id="RHEA-COMP:11060"/>
        <dbReference type="Rhea" id="RHEA-COMP:11605"/>
        <dbReference type="ChEBI" id="CHEBI:15378"/>
        <dbReference type="ChEBI" id="CHEBI:30013"/>
        <dbReference type="ChEBI" id="CHEBI:30616"/>
        <dbReference type="ChEBI" id="CHEBI:61977"/>
        <dbReference type="ChEBI" id="CHEBI:456216"/>
        <dbReference type="EC" id="2.7.11.1"/>
    </reaction>
</comment>
<dbReference type="ProteomicsDB" id="308076"/>
<evidence type="ECO:0000313" key="12">
    <source>
        <dbReference type="Ensembl" id="ENSMUSP00000066907.2"/>
    </source>
</evidence>
<evidence type="ECO:0000313" key="13">
    <source>
        <dbReference type="Proteomes" id="UP000000589"/>
    </source>
</evidence>
<reference evidence="12 13" key="2">
    <citation type="journal article" date="2011" name="PLoS Biol.">
        <title>Modernizing reference genome assemblies.</title>
        <authorList>
            <person name="Church D.M."/>
            <person name="Schneider V.A."/>
            <person name="Graves T."/>
            <person name="Auger K."/>
            <person name="Cunningham F."/>
            <person name="Bouk N."/>
            <person name="Chen H.C."/>
            <person name="Agarwala R."/>
            <person name="McLaren W.M."/>
            <person name="Ritchie G.R."/>
            <person name="Albracht D."/>
            <person name="Kremitzki M."/>
            <person name="Rock S."/>
            <person name="Kotkiewicz H."/>
            <person name="Kremitzki C."/>
            <person name="Wollam A."/>
            <person name="Trani L."/>
            <person name="Fulton L."/>
            <person name="Fulton R."/>
            <person name="Matthews L."/>
            <person name="Whitehead S."/>
            <person name="Chow W."/>
            <person name="Torrance J."/>
            <person name="Dunn M."/>
            <person name="Harden G."/>
            <person name="Threadgold G."/>
            <person name="Wood J."/>
            <person name="Collins J."/>
            <person name="Heath P."/>
            <person name="Griffiths G."/>
            <person name="Pelan S."/>
            <person name="Grafham D."/>
            <person name="Eichler E.E."/>
            <person name="Weinstock G."/>
            <person name="Mardis E.R."/>
            <person name="Wilson R.K."/>
            <person name="Howe K."/>
            <person name="Flicek P."/>
            <person name="Hubbard T."/>
        </authorList>
    </citation>
    <scope>NUCLEOTIDE SEQUENCE [LARGE SCALE GENOMIC DNA]</scope>
    <source>
        <strain evidence="12 13">C57BL/6J</strain>
    </source>
</reference>
<feature type="region of interest" description="Disordered" evidence="11">
    <location>
        <begin position="112"/>
        <end position="144"/>
    </location>
</feature>
<reference evidence="12" key="3">
    <citation type="submission" date="2025-08" db="UniProtKB">
        <authorList>
            <consortium name="Ensembl"/>
        </authorList>
    </citation>
    <scope>IDENTIFICATION</scope>
    <source>
        <strain evidence="12">C57BL/6J</strain>
    </source>
</reference>
<gene>
    <name evidence="12" type="primary">Trp53rkb</name>
</gene>
<dbReference type="GO" id="GO:0005524">
    <property type="term" value="F:ATP binding"/>
    <property type="evidence" value="ECO:0007669"/>
    <property type="project" value="UniProtKB-KW"/>
</dbReference>
<feature type="region of interest" description="Disordered" evidence="11">
    <location>
        <begin position="1"/>
        <end position="35"/>
    </location>
</feature>
<dbReference type="jPOST" id="A2A5R0"/>
<dbReference type="PeptideAtlas" id="A2A5R0"/>
<name>A2A5R0_MOUSE</name>
<evidence type="ECO:0000256" key="2">
    <source>
        <dbReference type="ARBA" id="ARBA00012513"/>
    </source>
</evidence>
<organism evidence="12 13">
    <name type="scientific">Mus musculus</name>
    <name type="common">Mouse</name>
    <dbReference type="NCBI Taxonomy" id="10090"/>
    <lineage>
        <taxon>Eukaryota</taxon>
        <taxon>Metazoa</taxon>
        <taxon>Chordata</taxon>
        <taxon>Craniata</taxon>
        <taxon>Vertebrata</taxon>
        <taxon>Euteleostomi</taxon>
        <taxon>Mammalia</taxon>
        <taxon>Eutheria</taxon>
        <taxon>Euarchontoglires</taxon>
        <taxon>Glires</taxon>
        <taxon>Rodentia</taxon>
        <taxon>Myomorpha</taxon>
        <taxon>Muroidea</taxon>
        <taxon>Muridae</taxon>
        <taxon>Murinae</taxon>
        <taxon>Mus</taxon>
        <taxon>Mus</taxon>
    </lineage>
</organism>
<dbReference type="Bgee" id="ENSMUSG00000042854">
    <property type="expression patterns" value="Expressed in ureteric bud trunk and 140 other cell types or tissues"/>
</dbReference>
<comment type="catalytic activity">
    <reaction evidence="10">
        <text>L-seryl-[protein] + ATP = O-phospho-L-seryl-[protein] + ADP + H(+)</text>
        <dbReference type="Rhea" id="RHEA:17989"/>
        <dbReference type="Rhea" id="RHEA-COMP:9863"/>
        <dbReference type="Rhea" id="RHEA-COMP:11604"/>
        <dbReference type="ChEBI" id="CHEBI:15378"/>
        <dbReference type="ChEBI" id="CHEBI:29999"/>
        <dbReference type="ChEBI" id="CHEBI:30616"/>
        <dbReference type="ChEBI" id="CHEBI:83421"/>
        <dbReference type="ChEBI" id="CHEBI:456216"/>
        <dbReference type="EC" id="2.7.11.1"/>
    </reaction>
</comment>
<keyword evidence="7" id="KW-0418">Kinase</keyword>
<dbReference type="GO" id="GO:0004674">
    <property type="term" value="F:protein serine/threonine kinase activity"/>
    <property type="evidence" value="ECO:0007669"/>
    <property type="project" value="UniProtKB-KW"/>
</dbReference>
<reference evidence="12" key="4">
    <citation type="submission" date="2025-09" db="UniProtKB">
        <authorList>
            <consortium name="Ensembl"/>
        </authorList>
    </citation>
    <scope>IDENTIFICATION</scope>
    <source>
        <strain evidence="12">C57BL/6J</strain>
    </source>
</reference>
<dbReference type="PANTHER" id="PTHR12209:SF0">
    <property type="entry name" value="EKC_KEOPS COMPLEX SUBUNIT TP53RK"/>
    <property type="match status" value="1"/>
</dbReference>
<dbReference type="GeneTree" id="ENSGT00390000012914"/>
<proteinExistence type="evidence at protein level"/>
<evidence type="ECO:0000256" key="6">
    <source>
        <dbReference type="ARBA" id="ARBA00022741"/>
    </source>
</evidence>
<dbReference type="Proteomes" id="UP000000589">
    <property type="component" value="Chromosome 2"/>
</dbReference>
<accession>A2A5R0</accession>
<sequence length="144" mass="15444">MAEEAGGFPKRAEAARSGSEGVGGMAGVSSEAEAEALAAARERSRLFLSGLELVQQGAEARVFRGRFQGRAAVVKHRFPKSYRHPELEARLGRRRTVQEARALLRCRRAGEGGRTGLRETGQTGLRETGGTGETGLRVPGVRTK</sequence>
<keyword evidence="5" id="KW-0819">tRNA processing</keyword>
<dbReference type="MGI" id="MGI:1914050">
    <property type="gene designation" value="Trp53rkb"/>
</dbReference>
<keyword evidence="13" id="KW-1185">Reference proteome</keyword>
<evidence type="ECO:0000256" key="1">
    <source>
        <dbReference type="ARBA" id="ARBA00010630"/>
    </source>
</evidence>
<dbReference type="SMR" id="A2A5R0"/>
<reference evidence="12 13" key="1">
    <citation type="journal article" date="2009" name="PLoS Biol.">
        <title>Lineage-specific biology revealed by a finished genome assembly of the mouse.</title>
        <authorList>
            <consortium name="Mouse Genome Sequencing Consortium"/>
            <person name="Church D.M."/>
            <person name="Goodstadt L."/>
            <person name="Hillier L.W."/>
            <person name="Zody M.C."/>
            <person name="Goldstein S."/>
            <person name="She X."/>
            <person name="Bult C.J."/>
            <person name="Agarwala R."/>
            <person name="Cherry J.L."/>
            <person name="DiCuccio M."/>
            <person name="Hlavina W."/>
            <person name="Kapustin Y."/>
            <person name="Meric P."/>
            <person name="Maglott D."/>
            <person name="Birtle Z."/>
            <person name="Marques A.C."/>
            <person name="Graves T."/>
            <person name="Zhou S."/>
            <person name="Teague B."/>
            <person name="Potamousis K."/>
            <person name="Churas C."/>
            <person name="Place M."/>
            <person name="Herschleb J."/>
            <person name="Runnheim R."/>
            <person name="Forrest D."/>
            <person name="Amos-Landgraf J."/>
            <person name="Schwartz D.C."/>
            <person name="Cheng Z."/>
            <person name="Lindblad-Toh K."/>
            <person name="Eichler E.E."/>
            <person name="Ponting C.P."/>
        </authorList>
    </citation>
    <scope>NUCLEOTIDE SEQUENCE [LARGE SCALE GENOMIC DNA]</scope>
    <source>
        <strain evidence="12 13">C57BL/6J</strain>
    </source>
</reference>
<dbReference type="Ensembl" id="ENSMUST00000065753.2">
    <property type="protein sequence ID" value="ENSMUSP00000066907.2"/>
    <property type="gene ID" value="ENSMUSG00000042854.10"/>
</dbReference>
<dbReference type="FunFam" id="3.30.200.20:FF:000201">
    <property type="entry name" value="TP53-regulating kinase isoform X1"/>
    <property type="match status" value="1"/>
</dbReference>
<keyword evidence="4" id="KW-0808">Transferase</keyword>
<dbReference type="ExpressionAtlas" id="A2A5R0">
    <property type="expression patterns" value="baseline and differential"/>
</dbReference>
<evidence type="ECO:0000256" key="3">
    <source>
        <dbReference type="ARBA" id="ARBA00022527"/>
    </source>
</evidence>
<evidence type="ECO:0000256" key="4">
    <source>
        <dbReference type="ARBA" id="ARBA00022679"/>
    </source>
</evidence>
<dbReference type="GO" id="GO:0000408">
    <property type="term" value="C:EKC/KEOPS complex"/>
    <property type="evidence" value="ECO:0007669"/>
    <property type="project" value="UniProtKB-ARBA"/>
</dbReference>
<evidence type="ECO:0000256" key="7">
    <source>
        <dbReference type="ARBA" id="ARBA00022777"/>
    </source>
</evidence>
<keyword evidence="6" id="KW-0547">Nucleotide-binding</keyword>
<evidence type="ECO:0000256" key="8">
    <source>
        <dbReference type="ARBA" id="ARBA00022840"/>
    </source>
</evidence>
<dbReference type="VEuPathDB" id="HostDB:ENSMUSG00000042854"/>
<evidence type="ECO:0000256" key="11">
    <source>
        <dbReference type="SAM" id="MobiDB-lite"/>
    </source>
</evidence>
<keyword evidence="14" id="KW-1267">Proteomics identification</keyword>
<dbReference type="HOGENOM" id="CLU_1795838_0_0_1"/>
<dbReference type="AlphaFoldDB" id="A2A5R0"/>
<dbReference type="Gene3D" id="3.30.200.20">
    <property type="entry name" value="Phosphorylase Kinase, domain 1"/>
    <property type="match status" value="1"/>
</dbReference>
<evidence type="ECO:0000256" key="9">
    <source>
        <dbReference type="ARBA" id="ARBA00047899"/>
    </source>
</evidence>
<evidence type="ECO:0000256" key="10">
    <source>
        <dbReference type="ARBA" id="ARBA00048679"/>
    </source>
</evidence>